<dbReference type="PANTHER" id="PTHR31170">
    <property type="entry name" value="BNAC04G53230D PROTEIN"/>
    <property type="match status" value="1"/>
</dbReference>
<accession>A0ABC8UXT7</accession>
<keyword evidence="1" id="KW-0472">Membrane</keyword>
<sequence length="467" mass="53175">MPEIESGWNQGRVGQWIIQSGGNSDVILPATVLEVQAEINGADEWVMSVLEDGYRKSEAIPSEQKKLQKVIQELRNNKELEGCFDPRVVSIGPFHRGKPELEDAEKLKATFAFHFFKESGRDPKEFYNKFLELVGEAKGYYLDGSTDNYDDNTFAHMMFLDGCFILRFIDVVLNQKAEGLYMFRILGQGRVSMLVSDLILLENQLPFQVIRALMSIRYKEDEGENMIHSFFEKWYGLETTSKGQGRQDEQPLHLLGLVREKFIPHKKDYAKDRNAPHKALRHSFGSATELKAKGIHFKSSGTFCLTDVSFTSSFGYGQLTLPPIVSNLASKSLFLNMIAYEMAPNTYTELEVSSYIYFMNLLISGADDVIELRSHNIISNTIFSNEGVAKFFNTMALAVIDANVFILDDVCNRIEEHFTSKAKTWMAQVLHDHFSSPWTTVAFFAAMFLIILSFTQTYFQVFPRSTN</sequence>
<evidence type="ECO:0000313" key="2">
    <source>
        <dbReference type="EMBL" id="CAK9185903.1"/>
    </source>
</evidence>
<gene>
    <name evidence="2" type="ORF">ILEXP_LOCUS56363</name>
</gene>
<keyword evidence="1" id="KW-1133">Transmembrane helix</keyword>
<name>A0ABC8UXT7_9AQUA</name>
<dbReference type="EMBL" id="CAUOFW020009479">
    <property type="protein sequence ID" value="CAK9185903.1"/>
    <property type="molecule type" value="Genomic_DNA"/>
</dbReference>
<dbReference type="InterPro" id="IPR004158">
    <property type="entry name" value="DUF247_pln"/>
</dbReference>
<dbReference type="Proteomes" id="UP001642360">
    <property type="component" value="Unassembled WGS sequence"/>
</dbReference>
<reference evidence="2 3" key="1">
    <citation type="submission" date="2024-02" db="EMBL/GenBank/DDBJ databases">
        <authorList>
            <person name="Vignale AGUSTIN F."/>
            <person name="Sosa J E."/>
            <person name="Modenutti C."/>
        </authorList>
    </citation>
    <scope>NUCLEOTIDE SEQUENCE [LARGE SCALE GENOMIC DNA]</scope>
</reference>
<proteinExistence type="predicted"/>
<evidence type="ECO:0000256" key="1">
    <source>
        <dbReference type="SAM" id="Phobius"/>
    </source>
</evidence>
<feature type="transmembrane region" description="Helical" evidence="1">
    <location>
        <begin position="438"/>
        <end position="459"/>
    </location>
</feature>
<organism evidence="2 3">
    <name type="scientific">Ilex paraguariensis</name>
    <name type="common">yerba mate</name>
    <dbReference type="NCBI Taxonomy" id="185542"/>
    <lineage>
        <taxon>Eukaryota</taxon>
        <taxon>Viridiplantae</taxon>
        <taxon>Streptophyta</taxon>
        <taxon>Embryophyta</taxon>
        <taxon>Tracheophyta</taxon>
        <taxon>Spermatophyta</taxon>
        <taxon>Magnoliopsida</taxon>
        <taxon>eudicotyledons</taxon>
        <taxon>Gunneridae</taxon>
        <taxon>Pentapetalae</taxon>
        <taxon>asterids</taxon>
        <taxon>campanulids</taxon>
        <taxon>Aquifoliales</taxon>
        <taxon>Aquifoliaceae</taxon>
        <taxon>Ilex</taxon>
    </lineage>
</organism>
<keyword evidence="3" id="KW-1185">Reference proteome</keyword>
<dbReference type="Pfam" id="PF03140">
    <property type="entry name" value="DUF247"/>
    <property type="match status" value="1"/>
</dbReference>
<dbReference type="AlphaFoldDB" id="A0ABC8UXT7"/>
<protein>
    <submittedName>
        <fullName evidence="2">Uncharacterized protein</fullName>
    </submittedName>
</protein>
<evidence type="ECO:0000313" key="3">
    <source>
        <dbReference type="Proteomes" id="UP001642360"/>
    </source>
</evidence>
<dbReference type="PANTHER" id="PTHR31170:SF25">
    <property type="entry name" value="BNAA09G04570D PROTEIN"/>
    <property type="match status" value="1"/>
</dbReference>
<comment type="caution">
    <text evidence="2">The sequence shown here is derived from an EMBL/GenBank/DDBJ whole genome shotgun (WGS) entry which is preliminary data.</text>
</comment>
<keyword evidence="1" id="KW-0812">Transmembrane</keyword>